<reference evidence="2" key="1">
    <citation type="submission" date="2020-11" db="EMBL/GenBank/DDBJ databases">
        <authorList>
            <consortium name="DOE Joint Genome Institute"/>
            <person name="Ahrendt S."/>
            <person name="Riley R."/>
            <person name="Andreopoulos W."/>
            <person name="LaButti K."/>
            <person name="Pangilinan J."/>
            <person name="Ruiz-duenas F.J."/>
            <person name="Barrasa J.M."/>
            <person name="Sanchez-Garcia M."/>
            <person name="Camarero S."/>
            <person name="Miyauchi S."/>
            <person name="Serrano A."/>
            <person name="Linde D."/>
            <person name="Babiker R."/>
            <person name="Drula E."/>
            <person name="Ayuso-Fernandez I."/>
            <person name="Pacheco R."/>
            <person name="Padilla G."/>
            <person name="Ferreira P."/>
            <person name="Barriuso J."/>
            <person name="Kellner H."/>
            <person name="Castanera R."/>
            <person name="Alfaro M."/>
            <person name="Ramirez L."/>
            <person name="Pisabarro A.G."/>
            <person name="Kuo A."/>
            <person name="Tritt A."/>
            <person name="Lipzen A."/>
            <person name="He G."/>
            <person name="Yan M."/>
            <person name="Ng V."/>
            <person name="Cullen D."/>
            <person name="Martin F."/>
            <person name="Rosso M.-N."/>
            <person name="Henrissat B."/>
            <person name="Hibbett D."/>
            <person name="Martinez A.T."/>
            <person name="Grigoriev I.V."/>
        </authorList>
    </citation>
    <scope>NUCLEOTIDE SEQUENCE</scope>
    <source>
        <strain evidence="2">AH 44721</strain>
    </source>
</reference>
<name>A0A9P5TI91_GYMJU</name>
<evidence type="ECO:0000313" key="3">
    <source>
        <dbReference type="Proteomes" id="UP000724874"/>
    </source>
</evidence>
<accession>A0A9P5TI91</accession>
<organism evidence="2 3">
    <name type="scientific">Gymnopilus junonius</name>
    <name type="common">Spectacular rustgill mushroom</name>
    <name type="synonym">Gymnopilus spectabilis subsp. junonius</name>
    <dbReference type="NCBI Taxonomy" id="109634"/>
    <lineage>
        <taxon>Eukaryota</taxon>
        <taxon>Fungi</taxon>
        <taxon>Dikarya</taxon>
        <taxon>Basidiomycota</taxon>
        <taxon>Agaricomycotina</taxon>
        <taxon>Agaricomycetes</taxon>
        <taxon>Agaricomycetidae</taxon>
        <taxon>Agaricales</taxon>
        <taxon>Agaricineae</taxon>
        <taxon>Hymenogastraceae</taxon>
        <taxon>Gymnopilus</taxon>
    </lineage>
</organism>
<gene>
    <name evidence="2" type="ORF">CPB84DRAFT_1794258</name>
</gene>
<comment type="caution">
    <text evidence="2">The sequence shown here is derived from an EMBL/GenBank/DDBJ whole genome shotgun (WGS) entry which is preliminary data.</text>
</comment>
<proteinExistence type="predicted"/>
<dbReference type="AlphaFoldDB" id="A0A9P5TI91"/>
<keyword evidence="3" id="KW-1185">Reference proteome</keyword>
<evidence type="ECO:0000256" key="1">
    <source>
        <dbReference type="SAM" id="MobiDB-lite"/>
    </source>
</evidence>
<dbReference type="EMBL" id="JADNYJ010000160">
    <property type="protein sequence ID" value="KAF8878269.1"/>
    <property type="molecule type" value="Genomic_DNA"/>
</dbReference>
<feature type="region of interest" description="Disordered" evidence="1">
    <location>
        <begin position="199"/>
        <end position="226"/>
    </location>
</feature>
<sequence>MYMSDSSIHLNGIRECSCAIQESNTTIQHRLSFLDYVISELPEEGKRQWTPSPPPQPFQPMNGSALLQTEEAQQDHPDLDQLRTLSLSDMLTIYPNDHVPAPTAPLIHAPIPLPSDHFDVTEHYMSSSEYPLAEQEGNQTPTNGHRYQLKDNDCQTSDMSCYPSAMSAGQKRKEREEDSEWPAELSSLLWAWLNGTFVGNEQEMPTEPPSSPKRPKLDVVAANERT</sequence>
<protein>
    <submittedName>
        <fullName evidence="2">Uncharacterized protein</fullName>
    </submittedName>
</protein>
<dbReference type="Proteomes" id="UP000724874">
    <property type="component" value="Unassembled WGS sequence"/>
</dbReference>
<evidence type="ECO:0000313" key="2">
    <source>
        <dbReference type="EMBL" id="KAF8878269.1"/>
    </source>
</evidence>